<dbReference type="EMBL" id="OX451737">
    <property type="protein sequence ID" value="CAI8596438.1"/>
    <property type="molecule type" value="Genomic_DNA"/>
</dbReference>
<name>A0AAV0ZFX6_VICFA</name>
<keyword evidence="2" id="KW-1185">Reference proteome</keyword>
<reference evidence="1 2" key="1">
    <citation type="submission" date="2023-01" db="EMBL/GenBank/DDBJ databases">
        <authorList>
            <person name="Kreplak J."/>
        </authorList>
    </citation>
    <scope>NUCLEOTIDE SEQUENCE [LARGE SCALE GENOMIC DNA]</scope>
</reference>
<evidence type="ECO:0000313" key="2">
    <source>
        <dbReference type="Proteomes" id="UP001157006"/>
    </source>
</evidence>
<dbReference type="Proteomes" id="UP001157006">
    <property type="component" value="Chromosome 2"/>
</dbReference>
<organism evidence="1 2">
    <name type="scientific">Vicia faba</name>
    <name type="common">Broad bean</name>
    <name type="synonym">Faba vulgaris</name>
    <dbReference type="NCBI Taxonomy" id="3906"/>
    <lineage>
        <taxon>Eukaryota</taxon>
        <taxon>Viridiplantae</taxon>
        <taxon>Streptophyta</taxon>
        <taxon>Embryophyta</taxon>
        <taxon>Tracheophyta</taxon>
        <taxon>Spermatophyta</taxon>
        <taxon>Magnoliopsida</taxon>
        <taxon>eudicotyledons</taxon>
        <taxon>Gunneridae</taxon>
        <taxon>Pentapetalae</taxon>
        <taxon>rosids</taxon>
        <taxon>fabids</taxon>
        <taxon>Fabales</taxon>
        <taxon>Fabaceae</taxon>
        <taxon>Papilionoideae</taxon>
        <taxon>50 kb inversion clade</taxon>
        <taxon>NPAAA clade</taxon>
        <taxon>Hologalegina</taxon>
        <taxon>IRL clade</taxon>
        <taxon>Fabeae</taxon>
        <taxon>Vicia</taxon>
    </lineage>
</organism>
<dbReference type="AlphaFoldDB" id="A0AAV0ZFX6"/>
<proteinExistence type="predicted"/>
<sequence>MCTTFNIFGLYLTHDIDAWGVVQHYRNRATANPPAPYHGRYLISSFLYDMQIGGHIAPQVPRQPQPSPPNMDDDDIFCSTHKDVGLDGEDA</sequence>
<evidence type="ECO:0000313" key="1">
    <source>
        <dbReference type="EMBL" id="CAI8596438.1"/>
    </source>
</evidence>
<accession>A0AAV0ZFX6</accession>
<gene>
    <name evidence="1" type="ORF">VFH_II035520</name>
</gene>
<protein>
    <submittedName>
        <fullName evidence="1">Uncharacterized protein</fullName>
    </submittedName>
</protein>